<evidence type="ECO:0000256" key="8">
    <source>
        <dbReference type="PIRNR" id="PIRNR002744"/>
    </source>
</evidence>
<comment type="caution">
    <text evidence="11">The sequence shown here is derived from an EMBL/GenBank/DDBJ whole genome shotgun (WGS) entry which is preliminary data.</text>
</comment>
<dbReference type="Pfam" id="PF02133">
    <property type="entry name" value="Transp_cyt_pur"/>
    <property type="match status" value="1"/>
</dbReference>
<feature type="transmembrane region" description="Helical" evidence="10">
    <location>
        <begin position="264"/>
        <end position="286"/>
    </location>
</feature>
<name>A0AAN6NDX6_9PEZI</name>
<evidence type="ECO:0000256" key="7">
    <source>
        <dbReference type="ARBA" id="ARBA00023136"/>
    </source>
</evidence>
<feature type="region of interest" description="Disordered" evidence="9">
    <location>
        <begin position="1"/>
        <end position="28"/>
    </location>
</feature>
<dbReference type="Gene3D" id="1.10.4160.10">
    <property type="entry name" value="Hydantoin permease"/>
    <property type="match status" value="1"/>
</dbReference>
<sequence>MSSGGGLKKKESDLEGGGGSQNEKYHDDVHEDTGEVGYYVDENVVRTDEFGAGDSLYARLQRMAGRFGVEQRGIERVPSDERTDSSMSKIGTLWMSANMVVSSFAIGALSIPIFYLGFVDTALTIIFVNILGILPVCFFSTFGPRFGLRQMVLSRFWFGYYGVKLIAVFNILACLGWSSVNVIVGAQLFHAINPNMPGWAGILVIAVSTLIVCLFGYRIVHAYERWSWVPCLIIFLVVLGEFAHSGQFNSLLPLATGPTEAGSILSFAASVYGFATGWTSYAADYTVYQPVSRSRTSVFLWTFGGLFIPLVFTELLGAAVMTATISNETYLNAYFDSGIGGLLAAVLVPPLGRFGEFCVVVLALSIIANNCPNIYSVSLTLQVLAKETQRVPRFVWTFLGTCVYVAISIPGYDHFESWLENFMLIIGYWLAIYEAISLGEHFVFKRGFGGYKPEDYTNPKALPPGIAAIIAFAFGIMGAALGMSQVWYTGPIGKLCGGPEFGGDVGFELAFGFAFVSYLGLRALERSYFKR</sequence>
<dbReference type="Proteomes" id="UP001303473">
    <property type="component" value="Unassembled WGS sequence"/>
</dbReference>
<reference evidence="12" key="1">
    <citation type="journal article" date="2023" name="Mol. Phylogenet. Evol.">
        <title>Genome-scale phylogeny and comparative genomics of the fungal order Sordariales.</title>
        <authorList>
            <person name="Hensen N."/>
            <person name="Bonometti L."/>
            <person name="Westerberg I."/>
            <person name="Brannstrom I.O."/>
            <person name="Guillou S."/>
            <person name="Cros-Aarteil S."/>
            <person name="Calhoun S."/>
            <person name="Haridas S."/>
            <person name="Kuo A."/>
            <person name="Mondo S."/>
            <person name="Pangilinan J."/>
            <person name="Riley R."/>
            <person name="LaButti K."/>
            <person name="Andreopoulos B."/>
            <person name="Lipzen A."/>
            <person name="Chen C."/>
            <person name="Yan M."/>
            <person name="Daum C."/>
            <person name="Ng V."/>
            <person name="Clum A."/>
            <person name="Steindorff A."/>
            <person name="Ohm R.A."/>
            <person name="Martin F."/>
            <person name="Silar P."/>
            <person name="Natvig D.O."/>
            <person name="Lalanne C."/>
            <person name="Gautier V."/>
            <person name="Ament-Velasquez S.L."/>
            <person name="Kruys A."/>
            <person name="Hutchinson M.I."/>
            <person name="Powell A.J."/>
            <person name="Barry K."/>
            <person name="Miller A.N."/>
            <person name="Grigoriev I.V."/>
            <person name="Debuchy R."/>
            <person name="Gladieux P."/>
            <person name="Hiltunen Thoren M."/>
            <person name="Johannesson H."/>
        </authorList>
    </citation>
    <scope>NUCLEOTIDE SEQUENCE [LARGE SCALE GENOMIC DNA]</scope>
    <source>
        <strain evidence="12">CBS 340.73</strain>
    </source>
</reference>
<dbReference type="InterPro" id="IPR026030">
    <property type="entry name" value="Pur-cyt_permease_Fcy2/21/22"/>
</dbReference>
<organism evidence="11 12">
    <name type="scientific">Diplogelasinospora grovesii</name>
    <dbReference type="NCBI Taxonomy" id="303347"/>
    <lineage>
        <taxon>Eukaryota</taxon>
        <taxon>Fungi</taxon>
        <taxon>Dikarya</taxon>
        <taxon>Ascomycota</taxon>
        <taxon>Pezizomycotina</taxon>
        <taxon>Sordariomycetes</taxon>
        <taxon>Sordariomycetidae</taxon>
        <taxon>Sordariales</taxon>
        <taxon>Diplogelasinosporaceae</taxon>
        <taxon>Diplogelasinospora</taxon>
    </lineage>
</organism>
<proteinExistence type="inferred from homology"/>
<dbReference type="FunFam" id="1.10.4160.10:FF:000002">
    <property type="entry name" value="Purine-cytosine permease fcyB"/>
    <property type="match status" value="1"/>
</dbReference>
<feature type="transmembrane region" description="Helical" evidence="10">
    <location>
        <begin position="156"/>
        <end position="178"/>
    </location>
</feature>
<evidence type="ECO:0000256" key="9">
    <source>
        <dbReference type="SAM" id="MobiDB-lite"/>
    </source>
</evidence>
<keyword evidence="12" id="KW-1185">Reference proteome</keyword>
<feature type="transmembrane region" description="Helical" evidence="10">
    <location>
        <begin position="424"/>
        <end position="444"/>
    </location>
</feature>
<keyword evidence="7 8" id="KW-0472">Membrane</keyword>
<feature type="transmembrane region" description="Helical" evidence="10">
    <location>
        <begin position="122"/>
        <end position="144"/>
    </location>
</feature>
<dbReference type="EMBL" id="MU853764">
    <property type="protein sequence ID" value="KAK3943680.1"/>
    <property type="molecule type" value="Genomic_DNA"/>
</dbReference>
<evidence type="ECO:0000256" key="4">
    <source>
        <dbReference type="ARBA" id="ARBA00022553"/>
    </source>
</evidence>
<evidence type="ECO:0000256" key="2">
    <source>
        <dbReference type="ARBA" id="ARBA00008974"/>
    </source>
</evidence>
<feature type="transmembrane region" description="Helical" evidence="10">
    <location>
        <begin position="298"/>
        <end position="321"/>
    </location>
</feature>
<feature type="transmembrane region" description="Helical" evidence="10">
    <location>
        <begin position="465"/>
        <end position="487"/>
    </location>
</feature>
<feature type="transmembrane region" description="Helical" evidence="10">
    <location>
        <begin position="198"/>
        <end position="219"/>
    </location>
</feature>
<keyword evidence="5 10" id="KW-0812">Transmembrane</keyword>
<comment type="similarity">
    <text evidence="2 8">Belongs to the purine-cytosine permease (2.A.39) family.</text>
</comment>
<dbReference type="CDD" id="cd11484">
    <property type="entry name" value="SLC-NCS1sbd_CobB-like"/>
    <property type="match status" value="1"/>
</dbReference>
<evidence type="ECO:0000313" key="11">
    <source>
        <dbReference type="EMBL" id="KAK3943680.1"/>
    </source>
</evidence>
<evidence type="ECO:0000256" key="1">
    <source>
        <dbReference type="ARBA" id="ARBA00004141"/>
    </source>
</evidence>
<evidence type="ECO:0000256" key="5">
    <source>
        <dbReference type="ARBA" id="ARBA00022692"/>
    </source>
</evidence>
<dbReference type="GO" id="GO:0000329">
    <property type="term" value="C:fungal-type vacuole membrane"/>
    <property type="evidence" value="ECO:0007669"/>
    <property type="project" value="TreeGrafter"/>
</dbReference>
<keyword evidence="3 8" id="KW-0813">Transport</keyword>
<feature type="transmembrane region" description="Helical" evidence="10">
    <location>
        <begin position="394"/>
        <end position="412"/>
    </location>
</feature>
<comment type="subcellular location">
    <subcellularLocation>
        <location evidence="1">Membrane</location>
        <topology evidence="1">Multi-pass membrane protein</topology>
    </subcellularLocation>
</comment>
<dbReference type="PANTHER" id="PTHR31806">
    <property type="entry name" value="PURINE-CYTOSINE PERMEASE FCY2-RELATED"/>
    <property type="match status" value="1"/>
</dbReference>
<dbReference type="InterPro" id="IPR001248">
    <property type="entry name" value="Pur-cyt_permease"/>
</dbReference>
<evidence type="ECO:0000313" key="12">
    <source>
        <dbReference type="Proteomes" id="UP001303473"/>
    </source>
</evidence>
<dbReference type="GO" id="GO:0015851">
    <property type="term" value="P:nucleobase transport"/>
    <property type="evidence" value="ECO:0007669"/>
    <property type="project" value="UniProtKB-ARBA"/>
</dbReference>
<keyword evidence="4" id="KW-0597">Phosphoprotein</keyword>
<dbReference type="PIRSF" id="PIRSF002744">
    <property type="entry name" value="Pur-cyt_permease"/>
    <property type="match status" value="1"/>
</dbReference>
<dbReference type="AlphaFoldDB" id="A0AAN6NDX6"/>
<feature type="transmembrane region" description="Helical" evidence="10">
    <location>
        <begin position="226"/>
        <end position="244"/>
    </location>
</feature>
<accession>A0AAN6NDX6</accession>
<gene>
    <name evidence="11" type="ORF">QBC46DRAFT_376790</name>
</gene>
<dbReference type="GO" id="GO:0005886">
    <property type="term" value="C:plasma membrane"/>
    <property type="evidence" value="ECO:0007669"/>
    <property type="project" value="TreeGrafter"/>
</dbReference>
<evidence type="ECO:0000256" key="3">
    <source>
        <dbReference type="ARBA" id="ARBA00022448"/>
    </source>
</evidence>
<protein>
    <submittedName>
        <fullName evidence="11">Purine-cytosine permease</fullName>
    </submittedName>
</protein>
<feature type="transmembrane region" description="Helical" evidence="10">
    <location>
        <begin position="507"/>
        <end position="524"/>
    </location>
</feature>
<dbReference type="GO" id="GO:0022857">
    <property type="term" value="F:transmembrane transporter activity"/>
    <property type="evidence" value="ECO:0007669"/>
    <property type="project" value="InterPro"/>
</dbReference>
<evidence type="ECO:0000256" key="10">
    <source>
        <dbReference type="SAM" id="Phobius"/>
    </source>
</evidence>
<keyword evidence="6 10" id="KW-1133">Transmembrane helix</keyword>
<dbReference type="PANTHER" id="PTHR31806:SF1">
    <property type="entry name" value="PURINE-CYTOSINE PERMEASE FCY2-RELATED"/>
    <property type="match status" value="1"/>
</dbReference>
<evidence type="ECO:0000256" key="6">
    <source>
        <dbReference type="ARBA" id="ARBA00022989"/>
    </source>
</evidence>
<feature type="transmembrane region" description="Helical" evidence="10">
    <location>
        <begin position="92"/>
        <end position="116"/>
    </location>
</feature>